<organism evidence="2 3">
    <name type="scientific">Moniliophthora roreri</name>
    <name type="common">Frosty pod rot fungus</name>
    <name type="synonym">Monilia roreri</name>
    <dbReference type="NCBI Taxonomy" id="221103"/>
    <lineage>
        <taxon>Eukaryota</taxon>
        <taxon>Fungi</taxon>
        <taxon>Dikarya</taxon>
        <taxon>Basidiomycota</taxon>
        <taxon>Agaricomycotina</taxon>
        <taxon>Agaricomycetes</taxon>
        <taxon>Agaricomycetidae</taxon>
        <taxon>Agaricales</taxon>
        <taxon>Marasmiineae</taxon>
        <taxon>Marasmiaceae</taxon>
        <taxon>Moniliophthora</taxon>
    </lineage>
</organism>
<gene>
    <name evidence="2" type="ORF">WG66_7724</name>
</gene>
<comment type="caution">
    <text evidence="2">The sequence shown here is derived from an EMBL/GenBank/DDBJ whole genome shotgun (WGS) entry which is preliminary data.</text>
</comment>
<protein>
    <submittedName>
        <fullName evidence="2">Uncharacterized protein</fullName>
    </submittedName>
</protein>
<proteinExistence type="predicted"/>
<dbReference type="EMBL" id="LATX01001644">
    <property type="protein sequence ID" value="KTB39692.1"/>
    <property type="molecule type" value="Genomic_DNA"/>
</dbReference>
<dbReference type="Proteomes" id="UP000054988">
    <property type="component" value="Unassembled WGS sequence"/>
</dbReference>
<evidence type="ECO:0000256" key="1">
    <source>
        <dbReference type="SAM" id="SignalP"/>
    </source>
</evidence>
<evidence type="ECO:0000313" key="3">
    <source>
        <dbReference type="Proteomes" id="UP000054988"/>
    </source>
</evidence>
<dbReference type="eggNOG" id="ENOG502ST89">
    <property type="taxonomic scope" value="Eukaryota"/>
</dbReference>
<keyword evidence="1" id="KW-0732">Signal</keyword>
<sequence>MFTRFTSLLTFGLLFVNALGLAIPIDLITKSTDVADLSIEDITNALDVGFVKHINVFITLDSLVTNLVNIDFTVENPLPLELTLESASGKGTLNGTTYADFNHTFITPVVIPALGEMNTGVINNVLLTQGTLATLDIIPLGVLDLEQMNIVISVGGITIPINGLEQKGVPTAYELDLGLTTE</sequence>
<evidence type="ECO:0000313" key="2">
    <source>
        <dbReference type="EMBL" id="KTB39692.1"/>
    </source>
</evidence>
<dbReference type="AlphaFoldDB" id="A0A0W0FTQ3"/>
<accession>A0A0W0FTQ3</accession>
<name>A0A0W0FTQ3_MONRR</name>
<feature type="signal peptide" evidence="1">
    <location>
        <begin position="1"/>
        <end position="22"/>
    </location>
</feature>
<reference evidence="2 3" key="1">
    <citation type="submission" date="2015-12" db="EMBL/GenBank/DDBJ databases">
        <title>Draft genome sequence of Moniliophthora roreri, the causal agent of frosty pod rot of cacao.</title>
        <authorList>
            <person name="Aime M.C."/>
            <person name="Diaz-Valderrama J.R."/>
            <person name="Kijpornyongpan T."/>
            <person name="Phillips-Mora W."/>
        </authorList>
    </citation>
    <scope>NUCLEOTIDE SEQUENCE [LARGE SCALE GENOMIC DNA]</scope>
    <source>
        <strain evidence="2 3">MCA 2952</strain>
    </source>
</reference>
<feature type="chain" id="PRO_5006902109" evidence="1">
    <location>
        <begin position="23"/>
        <end position="182"/>
    </location>
</feature>